<keyword evidence="2" id="KW-0472">Membrane</keyword>
<feature type="region of interest" description="Disordered" evidence="1">
    <location>
        <begin position="1"/>
        <end position="32"/>
    </location>
</feature>
<evidence type="ECO:0000256" key="2">
    <source>
        <dbReference type="SAM" id="Phobius"/>
    </source>
</evidence>
<dbReference type="GO" id="GO:0042284">
    <property type="term" value="F:sphingolipid delta-4 desaturase activity"/>
    <property type="evidence" value="ECO:0007669"/>
    <property type="project" value="TreeGrafter"/>
</dbReference>
<dbReference type="GO" id="GO:0016020">
    <property type="term" value="C:membrane"/>
    <property type="evidence" value="ECO:0007669"/>
    <property type="project" value="GOC"/>
</dbReference>
<dbReference type="Proteomes" id="UP000013827">
    <property type="component" value="Unassembled WGS sequence"/>
</dbReference>
<feature type="domain" description="Fatty acid desaturase" evidence="3">
    <location>
        <begin position="256"/>
        <end position="362"/>
    </location>
</feature>
<dbReference type="GO" id="GO:0046513">
    <property type="term" value="P:ceramide biosynthetic process"/>
    <property type="evidence" value="ECO:0007669"/>
    <property type="project" value="TreeGrafter"/>
</dbReference>
<proteinExistence type="predicted"/>
<evidence type="ECO:0000313" key="5">
    <source>
        <dbReference type="Proteomes" id="UP000013827"/>
    </source>
</evidence>
<sequence>MTRDAADPDARHARGMHAEGDDWSKLPNSQRKDRPLSSAQLKELAAKSNGKGFVALAGNCSLILATGGAIMLTDGVLVPALWRQAWPPLLLLLLLLWQGFLLSALGFAAQHECLHYTAFRTKSLNSLVGRLVSVPSFAFFLHEQAMHKEHHTYTQDLERDPELVAEVAGCTYSGAASGLPDGVDLAAVAAAGRNGFKKVPLSRAQYFERFTCLSGYTSSKLKKFWHCGRGVPVDYSSDGWLLKHCPPGARLTASLQYEARVQAGGTLALLLLWLAALGWRSLLLTWLLPAYLGPPLLYFVQMHEHAACALDPDGLSNTRTTLTSPLINFVMWNMSYHAEHHLYTILPFHALPRAHALLKQNLVNLSEGGHLSVHRQVLGSWIREQHDAIVKAAKSGAAGKENEKSD</sequence>
<dbReference type="PANTHER" id="PTHR12879">
    <property type="entry name" value="SPHINGOLIPID DELTA 4 DESATURASE/C-4 HYDROXYLASE PROTEIN DES2"/>
    <property type="match status" value="1"/>
</dbReference>
<dbReference type="OMA" id="FERFTCL"/>
<feature type="transmembrane region" description="Helical" evidence="2">
    <location>
        <begin position="85"/>
        <end position="109"/>
    </location>
</feature>
<dbReference type="Pfam" id="PF00487">
    <property type="entry name" value="FA_desaturase"/>
    <property type="match status" value="2"/>
</dbReference>
<feature type="domain" description="Fatty acid desaturase" evidence="3">
    <location>
        <begin position="87"/>
        <end position="164"/>
    </location>
</feature>
<dbReference type="eggNOG" id="ENOG502SBA4">
    <property type="taxonomic scope" value="Eukaryota"/>
</dbReference>
<reference evidence="5" key="1">
    <citation type="journal article" date="2013" name="Nature">
        <title>Pan genome of the phytoplankton Emiliania underpins its global distribution.</title>
        <authorList>
            <person name="Read B.A."/>
            <person name="Kegel J."/>
            <person name="Klute M.J."/>
            <person name="Kuo A."/>
            <person name="Lefebvre S.C."/>
            <person name="Maumus F."/>
            <person name="Mayer C."/>
            <person name="Miller J."/>
            <person name="Monier A."/>
            <person name="Salamov A."/>
            <person name="Young J."/>
            <person name="Aguilar M."/>
            <person name="Claverie J.M."/>
            <person name="Frickenhaus S."/>
            <person name="Gonzalez K."/>
            <person name="Herman E.K."/>
            <person name="Lin Y.C."/>
            <person name="Napier J."/>
            <person name="Ogata H."/>
            <person name="Sarno A.F."/>
            <person name="Shmutz J."/>
            <person name="Schroeder D."/>
            <person name="de Vargas C."/>
            <person name="Verret F."/>
            <person name="von Dassow P."/>
            <person name="Valentin K."/>
            <person name="Van de Peer Y."/>
            <person name="Wheeler G."/>
            <person name="Dacks J.B."/>
            <person name="Delwiche C.F."/>
            <person name="Dyhrman S.T."/>
            <person name="Glockner G."/>
            <person name="John U."/>
            <person name="Richards T."/>
            <person name="Worden A.Z."/>
            <person name="Zhang X."/>
            <person name="Grigoriev I.V."/>
            <person name="Allen A.E."/>
            <person name="Bidle K."/>
            <person name="Borodovsky M."/>
            <person name="Bowler C."/>
            <person name="Brownlee C."/>
            <person name="Cock J.M."/>
            <person name="Elias M."/>
            <person name="Gladyshev V.N."/>
            <person name="Groth M."/>
            <person name="Guda C."/>
            <person name="Hadaegh A."/>
            <person name="Iglesias-Rodriguez M.D."/>
            <person name="Jenkins J."/>
            <person name="Jones B.M."/>
            <person name="Lawson T."/>
            <person name="Leese F."/>
            <person name="Lindquist E."/>
            <person name="Lobanov A."/>
            <person name="Lomsadze A."/>
            <person name="Malik S.B."/>
            <person name="Marsh M.E."/>
            <person name="Mackinder L."/>
            <person name="Mock T."/>
            <person name="Mueller-Roeber B."/>
            <person name="Pagarete A."/>
            <person name="Parker M."/>
            <person name="Probert I."/>
            <person name="Quesneville H."/>
            <person name="Raines C."/>
            <person name="Rensing S.A."/>
            <person name="Riano-Pachon D.M."/>
            <person name="Richier S."/>
            <person name="Rokitta S."/>
            <person name="Shiraiwa Y."/>
            <person name="Soanes D.M."/>
            <person name="van der Giezen M."/>
            <person name="Wahlund T.M."/>
            <person name="Williams B."/>
            <person name="Wilson W."/>
            <person name="Wolfe G."/>
            <person name="Wurch L.L."/>
        </authorList>
    </citation>
    <scope>NUCLEOTIDE SEQUENCE</scope>
</reference>
<dbReference type="EnsemblProtists" id="EOD20437">
    <property type="protein sequence ID" value="EOD20437"/>
    <property type="gene ID" value="EMIHUDRAFT_435830"/>
</dbReference>
<dbReference type="GeneID" id="17265984"/>
<organism evidence="4 5">
    <name type="scientific">Emiliania huxleyi (strain CCMP1516)</name>
    <dbReference type="NCBI Taxonomy" id="280463"/>
    <lineage>
        <taxon>Eukaryota</taxon>
        <taxon>Haptista</taxon>
        <taxon>Haptophyta</taxon>
        <taxon>Prymnesiophyceae</taxon>
        <taxon>Isochrysidales</taxon>
        <taxon>Noelaerhabdaceae</taxon>
        <taxon>Emiliania</taxon>
    </lineage>
</organism>
<name>A0A0D3JAA2_EMIH1</name>
<keyword evidence="5" id="KW-1185">Reference proteome</keyword>
<protein>
    <recommendedName>
        <fullName evidence="3">Fatty acid desaturase domain-containing protein</fullName>
    </recommendedName>
</protein>
<dbReference type="PaxDb" id="2903-EOD20437"/>
<evidence type="ECO:0000313" key="4">
    <source>
        <dbReference type="EnsemblProtists" id="EOD20437"/>
    </source>
</evidence>
<feature type="transmembrane region" description="Helical" evidence="2">
    <location>
        <begin position="52"/>
        <end position="73"/>
    </location>
</feature>
<keyword evidence="2" id="KW-1133">Transmembrane helix</keyword>
<reference evidence="4" key="2">
    <citation type="submission" date="2024-10" db="UniProtKB">
        <authorList>
            <consortium name="EnsemblProtists"/>
        </authorList>
    </citation>
    <scope>IDENTIFICATION</scope>
</reference>
<feature type="transmembrane region" description="Helical" evidence="2">
    <location>
        <begin position="267"/>
        <end position="292"/>
    </location>
</feature>
<dbReference type="AlphaFoldDB" id="A0A0D3JAA2"/>
<keyword evidence="2" id="KW-0812">Transmembrane</keyword>
<dbReference type="HOGENOM" id="CLU_052920_1_0_1"/>
<dbReference type="RefSeq" id="XP_005772866.1">
    <property type="nucleotide sequence ID" value="XM_005772809.1"/>
</dbReference>
<evidence type="ECO:0000259" key="3">
    <source>
        <dbReference type="Pfam" id="PF00487"/>
    </source>
</evidence>
<dbReference type="PANTHER" id="PTHR12879:SF8">
    <property type="entry name" value="SPHINGOLIPID DELTA(4)-DESATURASE DES1"/>
    <property type="match status" value="1"/>
</dbReference>
<dbReference type="KEGG" id="ehx:EMIHUDRAFT_435830"/>
<dbReference type="InterPro" id="IPR005804">
    <property type="entry name" value="FA_desaturase_dom"/>
</dbReference>
<accession>A0A0D3JAA2</accession>
<evidence type="ECO:0000256" key="1">
    <source>
        <dbReference type="SAM" id="MobiDB-lite"/>
    </source>
</evidence>